<evidence type="ECO:0000256" key="6">
    <source>
        <dbReference type="HAMAP-Rule" id="MF_00265"/>
    </source>
</evidence>
<keyword evidence="5 6" id="KW-0460">Magnesium</keyword>
<keyword evidence="10" id="KW-1185">Reference proteome</keyword>
<dbReference type="Pfam" id="PF01850">
    <property type="entry name" value="PIN"/>
    <property type="match status" value="1"/>
</dbReference>
<evidence type="ECO:0000313" key="10">
    <source>
        <dbReference type="Proteomes" id="UP000320888"/>
    </source>
</evidence>
<evidence type="ECO:0000256" key="3">
    <source>
        <dbReference type="ARBA" id="ARBA00022723"/>
    </source>
</evidence>
<feature type="compositionally biased region" description="Basic residues" evidence="7">
    <location>
        <begin position="28"/>
        <end position="37"/>
    </location>
</feature>
<evidence type="ECO:0000313" key="9">
    <source>
        <dbReference type="EMBL" id="TSB43613.1"/>
    </source>
</evidence>
<dbReference type="Gene3D" id="3.40.50.1010">
    <property type="entry name" value="5'-nuclease"/>
    <property type="match status" value="1"/>
</dbReference>
<sequence>MGSRAGDHSRHPARGWPRGAGVAGPLRRPGRSVRAHPRVPAGDGAVSEPQPAFAVADTSVLLAVFNSKDRNHQSAREVLGSPRTLVISPLYLAQLDYLLTRQAGESAAISAVRHLNALVRLGHAQIAQVDGELMTQAEQLMTVYEGQALGLADTVNAALAWRLRRPLILTFDRHYSNVLAPRHKGEQRLEVAPPR</sequence>
<comment type="caution">
    <text evidence="9">The sequence shown here is derived from an EMBL/GenBank/DDBJ whole genome shotgun (WGS) entry which is preliminary data.</text>
</comment>
<accession>A0A553ZQB8</accession>
<feature type="region of interest" description="Disordered" evidence="7">
    <location>
        <begin position="1"/>
        <end position="48"/>
    </location>
</feature>
<keyword evidence="2 6" id="KW-0540">Nuclease</keyword>
<dbReference type="InterPro" id="IPR029060">
    <property type="entry name" value="PIN-like_dom_sf"/>
</dbReference>
<evidence type="ECO:0000256" key="5">
    <source>
        <dbReference type="ARBA" id="ARBA00022842"/>
    </source>
</evidence>
<evidence type="ECO:0000256" key="7">
    <source>
        <dbReference type="SAM" id="MobiDB-lite"/>
    </source>
</evidence>
<dbReference type="InterPro" id="IPR022907">
    <property type="entry name" value="VapC_family"/>
</dbReference>
<dbReference type="Proteomes" id="UP000320888">
    <property type="component" value="Unassembled WGS sequence"/>
</dbReference>
<keyword evidence="3 6" id="KW-0479">Metal-binding</keyword>
<dbReference type="HAMAP" id="MF_00265">
    <property type="entry name" value="VapC_Nob1"/>
    <property type="match status" value="1"/>
</dbReference>
<reference evidence="9 10" key="1">
    <citation type="submission" date="2019-07" db="EMBL/GenBank/DDBJ databases">
        <title>Draft genome for Streptomyces benahoarensis MZ03-48.</title>
        <authorList>
            <person name="Gonzalez-Pimentel J.L."/>
        </authorList>
    </citation>
    <scope>NUCLEOTIDE SEQUENCE [LARGE SCALE GENOMIC DNA]</scope>
    <source>
        <strain evidence="9 10">MZ03-48</strain>
    </source>
</reference>
<dbReference type="OrthoDB" id="32665at2"/>
<dbReference type="GO" id="GO:0016787">
    <property type="term" value="F:hydrolase activity"/>
    <property type="evidence" value="ECO:0007669"/>
    <property type="project" value="UniProtKB-KW"/>
</dbReference>
<keyword evidence="1 6" id="KW-1277">Toxin-antitoxin system</keyword>
<comment type="function">
    <text evidence="6">Toxic component of a toxin-antitoxin (TA) system. An RNase.</text>
</comment>
<organism evidence="9 10">
    <name type="scientific">Streptomyces benahoarensis</name>
    <dbReference type="NCBI Taxonomy" id="2595054"/>
    <lineage>
        <taxon>Bacteria</taxon>
        <taxon>Bacillati</taxon>
        <taxon>Actinomycetota</taxon>
        <taxon>Actinomycetes</taxon>
        <taxon>Kitasatosporales</taxon>
        <taxon>Streptomycetaceae</taxon>
        <taxon>Streptomyces</taxon>
    </lineage>
</organism>
<feature type="binding site" evidence="6">
    <location>
        <position position="57"/>
    </location>
    <ligand>
        <name>Mg(2+)</name>
        <dbReference type="ChEBI" id="CHEBI:18420"/>
    </ligand>
</feature>
<dbReference type="GO" id="GO:0000287">
    <property type="term" value="F:magnesium ion binding"/>
    <property type="evidence" value="ECO:0007669"/>
    <property type="project" value="UniProtKB-UniRule"/>
</dbReference>
<dbReference type="AlphaFoldDB" id="A0A553ZQB8"/>
<dbReference type="EC" id="3.1.-.-" evidence="6"/>
<protein>
    <recommendedName>
        <fullName evidence="6">Ribonuclease VapC</fullName>
        <shortName evidence="6">RNase VapC</shortName>
        <ecNumber evidence="6">3.1.-.-</ecNumber>
    </recommendedName>
    <alternativeName>
        <fullName evidence="6">Toxin VapC</fullName>
    </alternativeName>
</protein>
<keyword evidence="4 6" id="KW-0378">Hydrolase</keyword>
<gene>
    <name evidence="6" type="primary">vapC</name>
    <name evidence="9" type="ORF">FNZ23_03380</name>
</gene>
<evidence type="ECO:0000256" key="1">
    <source>
        <dbReference type="ARBA" id="ARBA00022649"/>
    </source>
</evidence>
<feature type="compositionally biased region" description="Basic and acidic residues" evidence="7">
    <location>
        <begin position="1"/>
        <end position="10"/>
    </location>
</feature>
<keyword evidence="6" id="KW-0800">Toxin</keyword>
<comment type="similarity">
    <text evidence="6">Belongs to the PINc/VapC protein family.</text>
</comment>
<dbReference type="GO" id="GO:0004540">
    <property type="term" value="F:RNA nuclease activity"/>
    <property type="evidence" value="ECO:0007669"/>
    <property type="project" value="InterPro"/>
</dbReference>
<evidence type="ECO:0000256" key="4">
    <source>
        <dbReference type="ARBA" id="ARBA00022801"/>
    </source>
</evidence>
<name>A0A553ZQB8_9ACTN</name>
<evidence type="ECO:0000256" key="2">
    <source>
        <dbReference type="ARBA" id="ARBA00022722"/>
    </source>
</evidence>
<feature type="binding site" evidence="6">
    <location>
        <position position="153"/>
    </location>
    <ligand>
        <name>Mg(2+)</name>
        <dbReference type="ChEBI" id="CHEBI:18420"/>
    </ligand>
</feature>
<comment type="cofactor">
    <cofactor evidence="6">
        <name>Mg(2+)</name>
        <dbReference type="ChEBI" id="CHEBI:18420"/>
    </cofactor>
</comment>
<proteinExistence type="inferred from homology"/>
<dbReference type="GO" id="GO:0090729">
    <property type="term" value="F:toxin activity"/>
    <property type="evidence" value="ECO:0007669"/>
    <property type="project" value="UniProtKB-KW"/>
</dbReference>
<feature type="domain" description="PIN" evidence="8">
    <location>
        <begin position="55"/>
        <end position="178"/>
    </location>
</feature>
<dbReference type="SUPFAM" id="SSF88723">
    <property type="entry name" value="PIN domain-like"/>
    <property type="match status" value="1"/>
</dbReference>
<dbReference type="InterPro" id="IPR002716">
    <property type="entry name" value="PIN_dom"/>
</dbReference>
<evidence type="ECO:0000259" key="8">
    <source>
        <dbReference type="Pfam" id="PF01850"/>
    </source>
</evidence>
<dbReference type="EMBL" id="VKLS01000018">
    <property type="protein sequence ID" value="TSB43613.1"/>
    <property type="molecule type" value="Genomic_DNA"/>
</dbReference>